<evidence type="ECO:0000313" key="3">
    <source>
        <dbReference type="Proteomes" id="UP000238949"/>
    </source>
</evidence>
<feature type="transmembrane region" description="Helical" evidence="1">
    <location>
        <begin position="7"/>
        <end position="27"/>
    </location>
</feature>
<keyword evidence="1" id="KW-0472">Membrane</keyword>
<keyword evidence="1" id="KW-0812">Transmembrane</keyword>
<proteinExistence type="predicted"/>
<keyword evidence="1" id="KW-1133">Transmembrane helix</keyword>
<dbReference type="EMBL" id="PVNP01000003">
    <property type="protein sequence ID" value="PRO75551.1"/>
    <property type="molecule type" value="Genomic_DNA"/>
</dbReference>
<evidence type="ECO:0000313" key="2">
    <source>
        <dbReference type="EMBL" id="PRO75551.1"/>
    </source>
</evidence>
<dbReference type="OrthoDB" id="6336011at2"/>
<organism evidence="2 3">
    <name type="scientific">Alteromonas alba</name>
    <dbReference type="NCBI Taxonomy" id="2079529"/>
    <lineage>
        <taxon>Bacteria</taxon>
        <taxon>Pseudomonadati</taxon>
        <taxon>Pseudomonadota</taxon>
        <taxon>Gammaproteobacteria</taxon>
        <taxon>Alteromonadales</taxon>
        <taxon>Alteromonadaceae</taxon>
        <taxon>Alteromonas/Salinimonas group</taxon>
        <taxon>Alteromonas</taxon>
    </lineage>
</organism>
<gene>
    <name evidence="2" type="ORF">C6Y40_00160</name>
</gene>
<comment type="caution">
    <text evidence="2">The sequence shown here is derived from an EMBL/GenBank/DDBJ whole genome shotgun (WGS) entry which is preliminary data.</text>
</comment>
<accession>A0A2S9VGF6</accession>
<keyword evidence="3" id="KW-1185">Reference proteome</keyword>
<dbReference type="Proteomes" id="UP000238949">
    <property type="component" value="Unassembled WGS sequence"/>
</dbReference>
<evidence type="ECO:0000256" key="1">
    <source>
        <dbReference type="SAM" id="Phobius"/>
    </source>
</evidence>
<reference evidence="3" key="1">
    <citation type="journal article" date="2020" name="Int. J. Syst. Evol. Microbiol.">
        <title>Alteromonas alba sp. nov., a marine bacterium isolated from the seawater of the West Pacific Ocean.</title>
        <authorList>
            <person name="Sun C."/>
            <person name="Wu Y.-H."/>
            <person name="Xamxidin M."/>
            <person name="Cheng H."/>
            <person name="Xu X.-W."/>
        </authorList>
    </citation>
    <scope>NUCLEOTIDE SEQUENCE [LARGE SCALE GENOMIC DNA]</scope>
    <source>
        <strain evidence="3">190</strain>
    </source>
</reference>
<dbReference type="RefSeq" id="WP_105932768.1">
    <property type="nucleotide sequence ID" value="NZ_PVNP01000003.1"/>
</dbReference>
<sequence length="124" mass="14443">MFRSIAVIIEIAILVVVLQLPFVQYLFSDVQATLSDWMEEIATREERQQLAEIKDSLAVQYSAMRPYQKDYLDTVLSSRVRTLQFYDAYCENTDRNPYIHGVTLHTFCSEIRRSPVLNTDTQNS</sequence>
<dbReference type="AlphaFoldDB" id="A0A2S9VGF6"/>
<protein>
    <submittedName>
        <fullName evidence="2">Uncharacterized protein</fullName>
    </submittedName>
</protein>
<name>A0A2S9VGF6_9ALTE</name>